<evidence type="ECO:0000313" key="3">
    <source>
        <dbReference type="Proteomes" id="UP001438707"/>
    </source>
</evidence>
<keyword evidence="3" id="KW-1185">Reference proteome</keyword>
<name>A0AAW1RCB6_9CHLO</name>
<proteinExistence type="predicted"/>
<dbReference type="Proteomes" id="UP001438707">
    <property type="component" value="Unassembled WGS sequence"/>
</dbReference>
<feature type="compositionally biased region" description="Basic and acidic residues" evidence="1">
    <location>
        <begin position="106"/>
        <end position="126"/>
    </location>
</feature>
<sequence length="142" mass="15433">MCCLEQGRQAVWRPSALARFRPNSAASSTRAHLWQRLVQGPGSLRRVRLRVAASRRAAQALQILDRGLKSGGSLGTPQAAQARVHADMRTRGGTYSGQDARPSRLSLDEQHDDEKQHETPGSDSDKQYGVVGLAGARARHGL</sequence>
<protein>
    <submittedName>
        <fullName evidence="2">Uncharacterized protein</fullName>
    </submittedName>
</protein>
<dbReference type="EMBL" id="JALJOS010000014">
    <property type="protein sequence ID" value="KAK9831222.1"/>
    <property type="molecule type" value="Genomic_DNA"/>
</dbReference>
<evidence type="ECO:0000256" key="1">
    <source>
        <dbReference type="SAM" id="MobiDB-lite"/>
    </source>
</evidence>
<feature type="region of interest" description="Disordered" evidence="1">
    <location>
        <begin position="67"/>
        <end position="142"/>
    </location>
</feature>
<gene>
    <name evidence="2" type="ORF">WJX74_008199</name>
</gene>
<organism evidence="2 3">
    <name type="scientific">Apatococcus lobatus</name>
    <dbReference type="NCBI Taxonomy" id="904363"/>
    <lineage>
        <taxon>Eukaryota</taxon>
        <taxon>Viridiplantae</taxon>
        <taxon>Chlorophyta</taxon>
        <taxon>core chlorophytes</taxon>
        <taxon>Trebouxiophyceae</taxon>
        <taxon>Chlorellales</taxon>
        <taxon>Chlorellaceae</taxon>
        <taxon>Apatococcus</taxon>
    </lineage>
</organism>
<reference evidence="2 3" key="1">
    <citation type="journal article" date="2024" name="Nat. Commun.">
        <title>Phylogenomics reveals the evolutionary origins of lichenization in chlorophyte algae.</title>
        <authorList>
            <person name="Puginier C."/>
            <person name="Libourel C."/>
            <person name="Otte J."/>
            <person name="Skaloud P."/>
            <person name="Haon M."/>
            <person name="Grisel S."/>
            <person name="Petersen M."/>
            <person name="Berrin J.G."/>
            <person name="Delaux P.M."/>
            <person name="Dal Grande F."/>
            <person name="Keller J."/>
        </authorList>
    </citation>
    <scope>NUCLEOTIDE SEQUENCE [LARGE SCALE GENOMIC DNA]</scope>
    <source>
        <strain evidence="2 3">SAG 2145</strain>
    </source>
</reference>
<comment type="caution">
    <text evidence="2">The sequence shown here is derived from an EMBL/GenBank/DDBJ whole genome shotgun (WGS) entry which is preliminary data.</text>
</comment>
<accession>A0AAW1RCB6</accession>
<evidence type="ECO:0000313" key="2">
    <source>
        <dbReference type="EMBL" id="KAK9831222.1"/>
    </source>
</evidence>
<dbReference type="AlphaFoldDB" id="A0AAW1RCB6"/>